<evidence type="ECO:0000313" key="2">
    <source>
        <dbReference type="EMBL" id="MBV7268031.1"/>
    </source>
</evidence>
<dbReference type="AlphaFoldDB" id="A0A9X1JM84"/>
<dbReference type="EMBL" id="JAGSPD010000002">
    <property type="protein sequence ID" value="MBV7268031.1"/>
    <property type="molecule type" value="Genomic_DNA"/>
</dbReference>
<dbReference type="InterPro" id="IPR008613">
    <property type="entry name" value="Excalibur_Ca-bd_domain"/>
</dbReference>
<feature type="domain" description="Excalibur calcium-binding" evidence="1">
    <location>
        <begin position="20"/>
        <end position="57"/>
    </location>
</feature>
<gene>
    <name evidence="2" type="ORF">KCG49_02355</name>
</gene>
<keyword evidence="3" id="KW-1185">Reference proteome</keyword>
<proteinExistence type="predicted"/>
<evidence type="ECO:0000259" key="1">
    <source>
        <dbReference type="SMART" id="SM00894"/>
    </source>
</evidence>
<protein>
    <submittedName>
        <fullName evidence="2">Excalibur calcium-binding domain-containing protein</fullName>
    </submittedName>
</protein>
<dbReference type="Proteomes" id="UP001138894">
    <property type="component" value="Unassembled WGS sequence"/>
</dbReference>
<dbReference type="Pfam" id="PF05901">
    <property type="entry name" value="Excalibur"/>
    <property type="match status" value="1"/>
</dbReference>
<accession>A0A9X1JM84</accession>
<organism evidence="2 3">
    <name type="scientific">Winogradskyella luteola</name>
    <dbReference type="NCBI Taxonomy" id="2828330"/>
    <lineage>
        <taxon>Bacteria</taxon>
        <taxon>Pseudomonadati</taxon>
        <taxon>Bacteroidota</taxon>
        <taxon>Flavobacteriia</taxon>
        <taxon>Flavobacteriales</taxon>
        <taxon>Flavobacteriaceae</taxon>
        <taxon>Winogradskyella</taxon>
    </lineage>
</organism>
<evidence type="ECO:0000313" key="3">
    <source>
        <dbReference type="Proteomes" id="UP001138894"/>
    </source>
</evidence>
<dbReference type="SMART" id="SM00894">
    <property type="entry name" value="Excalibur"/>
    <property type="match status" value="1"/>
</dbReference>
<comment type="caution">
    <text evidence="2">The sequence shown here is derived from an EMBL/GenBank/DDBJ whole genome shotgun (WGS) entry which is preliminary data.</text>
</comment>
<sequence>MLLLILFVFISCTDDDSDCSSKTCSDFTTQSEAQSLFDSDRSCYENLDADNDNIACENLSN</sequence>
<reference evidence="2" key="1">
    <citation type="submission" date="2021-04" db="EMBL/GenBank/DDBJ databases">
        <authorList>
            <person name="Pira H."/>
            <person name="Risdian C."/>
            <person name="Wink J."/>
        </authorList>
    </citation>
    <scope>NUCLEOTIDE SEQUENCE</scope>
    <source>
        <strain evidence="2">WHY3</strain>
    </source>
</reference>
<name>A0A9X1JM84_9FLAO</name>